<name>X1R6J4_9ZZZZ</name>
<dbReference type="AlphaFoldDB" id="X1R6J4"/>
<evidence type="ECO:0000313" key="1">
    <source>
        <dbReference type="EMBL" id="GAI76168.1"/>
    </source>
</evidence>
<comment type="caution">
    <text evidence="1">The sequence shown here is derived from an EMBL/GenBank/DDBJ whole genome shotgun (WGS) entry which is preliminary data.</text>
</comment>
<protein>
    <submittedName>
        <fullName evidence="1">Uncharacterized protein</fullName>
    </submittedName>
</protein>
<feature type="non-terminal residue" evidence="1">
    <location>
        <position position="151"/>
    </location>
</feature>
<proteinExistence type="predicted"/>
<reference evidence="1" key="1">
    <citation type="journal article" date="2014" name="Front. Microbiol.">
        <title>High frequency of phylogenetically diverse reductive dehalogenase-homologous genes in deep subseafloor sedimentary metagenomes.</title>
        <authorList>
            <person name="Kawai M."/>
            <person name="Futagami T."/>
            <person name="Toyoda A."/>
            <person name="Takaki Y."/>
            <person name="Nishi S."/>
            <person name="Hori S."/>
            <person name="Arai W."/>
            <person name="Tsubouchi T."/>
            <person name="Morono Y."/>
            <person name="Uchiyama I."/>
            <person name="Ito T."/>
            <person name="Fujiyama A."/>
            <person name="Inagaki F."/>
            <person name="Takami H."/>
        </authorList>
    </citation>
    <scope>NUCLEOTIDE SEQUENCE</scope>
    <source>
        <strain evidence="1">Expedition CK06-06</strain>
    </source>
</reference>
<dbReference type="EMBL" id="BARW01007780">
    <property type="protein sequence ID" value="GAI76168.1"/>
    <property type="molecule type" value="Genomic_DNA"/>
</dbReference>
<gene>
    <name evidence="1" type="ORF">S12H4_16121</name>
</gene>
<accession>X1R6J4</accession>
<organism evidence="1">
    <name type="scientific">marine sediment metagenome</name>
    <dbReference type="NCBI Taxonomy" id="412755"/>
    <lineage>
        <taxon>unclassified sequences</taxon>
        <taxon>metagenomes</taxon>
        <taxon>ecological metagenomes</taxon>
    </lineage>
</organism>
<sequence>MENILPIHLQEVIFGSSDPAISKQISRLEKAGKIRKIAPRLYTSNLTDKPEAIVRRNLFTILGKLYPGAVLSHRSALEFKPTEAEQIFVTYTYTKKVNLPGITIRFLEGHGPIDGDNTLSGELFASQRERAFLENLQPSRKPGPESKTLTL</sequence>